<protein>
    <submittedName>
        <fullName evidence="1">Uncharacterized protein</fullName>
    </submittedName>
</protein>
<evidence type="ECO:0000313" key="2">
    <source>
        <dbReference type="Proteomes" id="UP000237144"/>
    </source>
</evidence>
<reference evidence="1 2" key="1">
    <citation type="journal article" date="2018" name="Front. Microbiol.">
        <title>Prospects for Fungal Bioremediation of Acidic Radioactive Waste Sites: Characterization and Genome Sequence of Rhodotorula taiwanensis MD1149.</title>
        <authorList>
            <person name="Tkavc R."/>
            <person name="Matrosova V.Y."/>
            <person name="Grichenko O.E."/>
            <person name="Gostincar C."/>
            <person name="Volpe R.P."/>
            <person name="Klimenkova P."/>
            <person name="Gaidamakova E.K."/>
            <person name="Zhou C.E."/>
            <person name="Stewart B.J."/>
            <person name="Lyman M.G."/>
            <person name="Malfatti S.A."/>
            <person name="Rubinfeld B."/>
            <person name="Courtot M."/>
            <person name="Singh J."/>
            <person name="Dalgard C.L."/>
            <person name="Hamilton T."/>
            <person name="Frey K.G."/>
            <person name="Gunde-Cimerman N."/>
            <person name="Dugan L."/>
            <person name="Daly M.J."/>
        </authorList>
    </citation>
    <scope>NUCLEOTIDE SEQUENCE [LARGE SCALE GENOMIC DNA]</scope>
    <source>
        <strain evidence="1 2">MD1149</strain>
    </source>
</reference>
<dbReference type="EMBL" id="PJQD01000020">
    <property type="protein sequence ID" value="POY74892.1"/>
    <property type="molecule type" value="Genomic_DNA"/>
</dbReference>
<sequence length="73" mass="8062">MDQLAEQISSACQVALDPSPSVAQEQRHGAYTFLQQVKDASGETWQACWKLFLERDAATSEARMFSLQVVGEA</sequence>
<gene>
    <name evidence="1" type="ORF">BMF94_1868</name>
</gene>
<evidence type="ECO:0000313" key="1">
    <source>
        <dbReference type="EMBL" id="POY74892.1"/>
    </source>
</evidence>
<dbReference type="AlphaFoldDB" id="A0A2S5BDP3"/>
<keyword evidence="2" id="KW-1185">Reference proteome</keyword>
<comment type="caution">
    <text evidence="1">The sequence shown here is derived from an EMBL/GenBank/DDBJ whole genome shotgun (WGS) entry which is preliminary data.</text>
</comment>
<accession>A0A2S5BDP3</accession>
<name>A0A2S5BDP3_9BASI</name>
<dbReference type="STRING" id="741276.A0A2S5BDP3"/>
<proteinExistence type="predicted"/>
<dbReference type="Proteomes" id="UP000237144">
    <property type="component" value="Unassembled WGS sequence"/>
</dbReference>
<dbReference type="InterPro" id="IPR011989">
    <property type="entry name" value="ARM-like"/>
</dbReference>
<dbReference type="Gene3D" id="1.25.10.10">
    <property type="entry name" value="Leucine-rich Repeat Variant"/>
    <property type="match status" value="1"/>
</dbReference>
<organism evidence="1 2">
    <name type="scientific">Rhodotorula taiwanensis</name>
    <dbReference type="NCBI Taxonomy" id="741276"/>
    <lineage>
        <taxon>Eukaryota</taxon>
        <taxon>Fungi</taxon>
        <taxon>Dikarya</taxon>
        <taxon>Basidiomycota</taxon>
        <taxon>Pucciniomycotina</taxon>
        <taxon>Microbotryomycetes</taxon>
        <taxon>Sporidiobolales</taxon>
        <taxon>Sporidiobolaceae</taxon>
        <taxon>Rhodotorula</taxon>
    </lineage>
</organism>